<sequence length="107" mass="11642">MHTRKGGLRGVVWADCVQGIVLFAAPFVIIAKTVYDSAHVDVPLRPLSDFNSREHLLSKSHLITAARTLTAAGCRRRPRQIREPLPATADGDQRSGNADGWDAGILN</sequence>
<evidence type="ECO:0000313" key="1">
    <source>
        <dbReference type="EMBL" id="KAH7974012.1"/>
    </source>
</evidence>
<proteinExistence type="predicted"/>
<protein>
    <submittedName>
        <fullName evidence="1">Uncharacterized protein</fullName>
    </submittedName>
</protein>
<accession>A0ACB8DNH3</accession>
<dbReference type="EMBL" id="CM023479">
    <property type="protein sequence ID" value="KAH7974012.1"/>
    <property type="molecule type" value="Genomic_DNA"/>
</dbReference>
<organism evidence="1 2">
    <name type="scientific">Dermacentor silvarum</name>
    <name type="common">Tick</name>
    <dbReference type="NCBI Taxonomy" id="543639"/>
    <lineage>
        <taxon>Eukaryota</taxon>
        <taxon>Metazoa</taxon>
        <taxon>Ecdysozoa</taxon>
        <taxon>Arthropoda</taxon>
        <taxon>Chelicerata</taxon>
        <taxon>Arachnida</taxon>
        <taxon>Acari</taxon>
        <taxon>Parasitiformes</taxon>
        <taxon>Ixodida</taxon>
        <taxon>Ixodoidea</taxon>
        <taxon>Ixodidae</taxon>
        <taxon>Rhipicephalinae</taxon>
        <taxon>Dermacentor</taxon>
    </lineage>
</organism>
<name>A0ACB8DNH3_DERSI</name>
<reference evidence="1" key="1">
    <citation type="submission" date="2020-05" db="EMBL/GenBank/DDBJ databases">
        <title>Large-scale comparative analyses of tick genomes elucidate their genetic diversity and vector capacities.</title>
        <authorList>
            <person name="Jia N."/>
            <person name="Wang J."/>
            <person name="Shi W."/>
            <person name="Du L."/>
            <person name="Sun Y."/>
            <person name="Zhan W."/>
            <person name="Jiang J."/>
            <person name="Wang Q."/>
            <person name="Zhang B."/>
            <person name="Ji P."/>
            <person name="Sakyi L.B."/>
            <person name="Cui X."/>
            <person name="Yuan T."/>
            <person name="Jiang B."/>
            <person name="Yang W."/>
            <person name="Lam T.T.-Y."/>
            <person name="Chang Q."/>
            <person name="Ding S."/>
            <person name="Wang X."/>
            <person name="Zhu J."/>
            <person name="Ruan X."/>
            <person name="Zhao L."/>
            <person name="Wei J."/>
            <person name="Que T."/>
            <person name="Du C."/>
            <person name="Cheng J."/>
            <person name="Dai P."/>
            <person name="Han X."/>
            <person name="Huang E."/>
            <person name="Gao Y."/>
            <person name="Liu J."/>
            <person name="Shao H."/>
            <person name="Ye R."/>
            <person name="Li L."/>
            <person name="Wei W."/>
            <person name="Wang X."/>
            <person name="Wang C."/>
            <person name="Yang T."/>
            <person name="Huo Q."/>
            <person name="Li W."/>
            <person name="Guo W."/>
            <person name="Chen H."/>
            <person name="Zhou L."/>
            <person name="Ni X."/>
            <person name="Tian J."/>
            <person name="Zhou Y."/>
            <person name="Sheng Y."/>
            <person name="Liu T."/>
            <person name="Pan Y."/>
            <person name="Xia L."/>
            <person name="Li J."/>
            <person name="Zhao F."/>
            <person name="Cao W."/>
        </authorList>
    </citation>
    <scope>NUCLEOTIDE SEQUENCE</scope>
    <source>
        <strain evidence="1">Dsil-2018</strain>
    </source>
</reference>
<dbReference type="Proteomes" id="UP000821865">
    <property type="component" value="Chromosome 10"/>
</dbReference>
<comment type="caution">
    <text evidence="1">The sequence shown here is derived from an EMBL/GenBank/DDBJ whole genome shotgun (WGS) entry which is preliminary data.</text>
</comment>
<keyword evidence="2" id="KW-1185">Reference proteome</keyword>
<gene>
    <name evidence="1" type="ORF">HPB49_008403</name>
</gene>
<evidence type="ECO:0000313" key="2">
    <source>
        <dbReference type="Proteomes" id="UP000821865"/>
    </source>
</evidence>